<name>A0ABU8RMK8_9ACTN</name>
<keyword evidence="2" id="KW-1185">Reference proteome</keyword>
<comment type="caution">
    <text evidence="1">The sequence shown here is derived from an EMBL/GenBank/DDBJ whole genome shotgun (WGS) entry which is preliminary data.</text>
</comment>
<proteinExistence type="predicted"/>
<dbReference type="RefSeq" id="WP_339575712.1">
    <property type="nucleotide sequence ID" value="NZ_JBBIAA010000020.1"/>
</dbReference>
<accession>A0ABU8RMK8</accession>
<dbReference type="EMBL" id="JBBIAA010000020">
    <property type="protein sequence ID" value="MEJ5946329.1"/>
    <property type="molecule type" value="Genomic_DNA"/>
</dbReference>
<gene>
    <name evidence="1" type="ORF">WDZ17_13610</name>
</gene>
<evidence type="ECO:0000313" key="2">
    <source>
        <dbReference type="Proteomes" id="UP001387100"/>
    </source>
</evidence>
<dbReference type="Proteomes" id="UP001387100">
    <property type="component" value="Unassembled WGS sequence"/>
</dbReference>
<reference evidence="1 2" key="1">
    <citation type="journal article" date="2017" name="Int. J. Syst. Evol. Microbiol.">
        <title>Pseudokineococcus basanitobsidens sp. nov., isolated from volcanic rock.</title>
        <authorList>
            <person name="Lee D.W."/>
            <person name="Park M.Y."/>
            <person name="Kim J.J."/>
            <person name="Kim B.S."/>
        </authorList>
    </citation>
    <scope>NUCLEOTIDE SEQUENCE [LARGE SCALE GENOMIC DNA]</scope>
    <source>
        <strain evidence="1 2">DSM 103726</strain>
    </source>
</reference>
<evidence type="ECO:0000313" key="1">
    <source>
        <dbReference type="EMBL" id="MEJ5946329.1"/>
    </source>
</evidence>
<organism evidence="1 2">
    <name type="scientific">Pseudokineococcus basanitobsidens</name>
    <dbReference type="NCBI Taxonomy" id="1926649"/>
    <lineage>
        <taxon>Bacteria</taxon>
        <taxon>Bacillati</taxon>
        <taxon>Actinomycetota</taxon>
        <taxon>Actinomycetes</taxon>
        <taxon>Kineosporiales</taxon>
        <taxon>Kineosporiaceae</taxon>
        <taxon>Pseudokineococcus</taxon>
    </lineage>
</organism>
<protein>
    <recommendedName>
        <fullName evidence="3">DUF559 domain-containing protein</fullName>
    </recommendedName>
</protein>
<evidence type="ECO:0008006" key="3">
    <source>
        <dbReference type="Google" id="ProtNLM"/>
    </source>
</evidence>
<sequence length="224" mass="24143">MEPALHGWDVPADDVVVQVLVPPTLRKRSREHLEVHHDRLLAGDVVDLRGIPTTSVVRTLADLVPRLPRGDALALLDAALASGRATVGDLGAARALASGRRGCRLVDDLWGLADARAESALESRARLDCVDGGVPPDDLQVLVREGAGRPVARADIIFRRRRRPQRGLLVLEADGRAFHDTPEALFRDRERANALVALGHDVVRCTWADTCTPGRVAALVSAAL</sequence>